<dbReference type="Proteomes" id="UP000179179">
    <property type="component" value="Unassembled WGS sequence"/>
</dbReference>
<dbReference type="GeneID" id="34446694"/>
<dbReference type="InterPro" id="IPR001810">
    <property type="entry name" value="F-box_dom"/>
</dbReference>
<evidence type="ECO:0000313" key="2">
    <source>
        <dbReference type="EMBL" id="OGM47793.1"/>
    </source>
</evidence>
<protein>
    <recommendedName>
        <fullName evidence="1">F-box domain-containing protein</fullName>
    </recommendedName>
</protein>
<dbReference type="AlphaFoldDB" id="A0A1F8A7Y9"/>
<accession>A0A1F8A7Y9</accession>
<comment type="caution">
    <text evidence="2">The sequence shown here is derived from an EMBL/GenBank/DDBJ whole genome shotgun (WGS) entry which is preliminary data.</text>
</comment>
<feature type="domain" description="F-box" evidence="1">
    <location>
        <begin position="1"/>
        <end position="46"/>
    </location>
</feature>
<gene>
    <name evidence="2" type="ORF">ABOM_003304</name>
</gene>
<dbReference type="OrthoDB" id="2520703at2759"/>
<name>A0A1F8A7Y9_9EURO</name>
<dbReference type="PROSITE" id="PS50181">
    <property type="entry name" value="FBOX"/>
    <property type="match status" value="1"/>
</dbReference>
<evidence type="ECO:0000313" key="3">
    <source>
        <dbReference type="Proteomes" id="UP000179179"/>
    </source>
</evidence>
<evidence type="ECO:0000259" key="1">
    <source>
        <dbReference type="PROSITE" id="PS50181"/>
    </source>
</evidence>
<reference evidence="2 3" key="1">
    <citation type="journal article" date="2016" name="Genome Biol. Evol.">
        <title>Draft genome sequence of an aflatoxigenic Aspergillus species, A. bombycis.</title>
        <authorList>
            <person name="Moore G.G."/>
            <person name="Mack B.M."/>
            <person name="Beltz S.B."/>
            <person name="Gilbert M.K."/>
        </authorList>
    </citation>
    <scope>NUCLEOTIDE SEQUENCE [LARGE SCALE GENOMIC DNA]</scope>
    <source>
        <strain evidence="3">NRRL 26010</strain>
    </source>
</reference>
<proteinExistence type="predicted"/>
<dbReference type="RefSeq" id="XP_022391510.1">
    <property type="nucleotide sequence ID" value="XM_022530434.1"/>
</dbReference>
<dbReference type="EMBL" id="LYCR01000020">
    <property type="protein sequence ID" value="OGM47793.1"/>
    <property type="molecule type" value="Genomic_DNA"/>
</dbReference>
<sequence>MDRLPNELLLLLRQYFDDDILTKLVLSNCSHRLQSLFDPPRVYSSLHLSCIGARELQLIQHLLRRPDLARLVHHAYFGIERSYPPDSGYRSGACYPRCNSIIKHMVEEICEFENEKCWWAAHLRDFSDDAWLGALLTRLNNLRSITLAYGDQGFMNSIFDKAASRQGPFRTTTPFPLLQKVTLTNNCSWFQCTSGYPRGLFHLPAVRTIEGVRVWGSVPCCDSWDFCGVKGRTSPVTELVMSPVYGCQDMGDWIAACSKLERLQVDIGIMQYLNYIFDPIAFRKCLVPCIKTLKDLSLTFHISYQEDRALQRGGEIYLHLLRDDLLCQRMWVS</sequence>
<keyword evidence="3" id="KW-1185">Reference proteome</keyword>
<organism evidence="2 3">
    <name type="scientific">Aspergillus bombycis</name>
    <dbReference type="NCBI Taxonomy" id="109264"/>
    <lineage>
        <taxon>Eukaryota</taxon>
        <taxon>Fungi</taxon>
        <taxon>Dikarya</taxon>
        <taxon>Ascomycota</taxon>
        <taxon>Pezizomycotina</taxon>
        <taxon>Eurotiomycetes</taxon>
        <taxon>Eurotiomycetidae</taxon>
        <taxon>Eurotiales</taxon>
        <taxon>Aspergillaceae</taxon>
        <taxon>Aspergillus</taxon>
    </lineage>
</organism>